<reference evidence="2" key="2">
    <citation type="submission" date="2021-03" db="UniProtKB">
        <authorList>
            <consortium name="EnsemblPlants"/>
        </authorList>
    </citation>
    <scope>IDENTIFICATION</scope>
</reference>
<evidence type="ECO:0000313" key="2">
    <source>
        <dbReference type="EnsemblPlants" id="cds.evm.model.02.1747"/>
    </source>
</evidence>
<feature type="domain" description="Reverse transcriptase Ty1/copia-type" evidence="1">
    <location>
        <begin position="1"/>
        <end position="44"/>
    </location>
</feature>
<dbReference type="Gramene" id="evm.model.02.1747">
    <property type="protein sequence ID" value="cds.evm.model.02.1747"/>
    <property type="gene ID" value="evm.TU.02.1747"/>
</dbReference>
<dbReference type="Pfam" id="PF07727">
    <property type="entry name" value="RVT_2"/>
    <property type="match status" value="1"/>
</dbReference>
<organism evidence="2 3">
    <name type="scientific">Cannabis sativa</name>
    <name type="common">Hemp</name>
    <name type="synonym">Marijuana</name>
    <dbReference type="NCBI Taxonomy" id="3483"/>
    <lineage>
        <taxon>Eukaryota</taxon>
        <taxon>Viridiplantae</taxon>
        <taxon>Streptophyta</taxon>
        <taxon>Embryophyta</taxon>
        <taxon>Tracheophyta</taxon>
        <taxon>Spermatophyta</taxon>
        <taxon>Magnoliopsida</taxon>
        <taxon>eudicotyledons</taxon>
        <taxon>Gunneridae</taxon>
        <taxon>Pentapetalae</taxon>
        <taxon>rosids</taxon>
        <taxon>fabids</taxon>
        <taxon>Rosales</taxon>
        <taxon>Cannabaceae</taxon>
        <taxon>Cannabis</taxon>
    </lineage>
</organism>
<name>A0A803NUX1_CANSA</name>
<accession>A0A803NUX1</accession>
<dbReference type="SUPFAM" id="SSF56672">
    <property type="entry name" value="DNA/RNA polymerases"/>
    <property type="match status" value="1"/>
</dbReference>
<dbReference type="PANTHER" id="PTHR11439">
    <property type="entry name" value="GAG-POL-RELATED RETROTRANSPOSON"/>
    <property type="match status" value="1"/>
</dbReference>
<protein>
    <recommendedName>
        <fullName evidence="1">Reverse transcriptase Ty1/copia-type domain-containing protein</fullName>
    </recommendedName>
</protein>
<evidence type="ECO:0000259" key="1">
    <source>
        <dbReference type="Pfam" id="PF07727"/>
    </source>
</evidence>
<dbReference type="InterPro" id="IPR013103">
    <property type="entry name" value="RVT_2"/>
</dbReference>
<dbReference type="OMA" id="ESKYRAM"/>
<dbReference type="AlphaFoldDB" id="A0A803NUX1"/>
<evidence type="ECO:0000313" key="3">
    <source>
        <dbReference type="Proteomes" id="UP000596661"/>
    </source>
</evidence>
<sequence length="218" mass="24665">MSQPQGFVDEEHPDYVCKLNKAIYGLKQAPRTWFEQLKQFLLQQGTSHLGLTFKPATQIDLQGYTDADWAGCYDDRKSTSGYFVFLGQNLISWASKKQSVVARSSTESEYRALALATSELVWIESLLTELSINLSHCPILWCDNLGAGSLASNPVYHARTKHIEIDLHFVRDKVIGNKLDVRYVDSTYKIANILTKPLLVQQFVYLRDKLTLSCPSVT</sequence>
<keyword evidence="3" id="KW-1185">Reference proteome</keyword>
<proteinExistence type="predicted"/>
<reference evidence="2" key="1">
    <citation type="submission" date="2018-11" db="EMBL/GenBank/DDBJ databases">
        <authorList>
            <person name="Grassa J C."/>
        </authorList>
    </citation>
    <scope>NUCLEOTIDE SEQUENCE [LARGE SCALE GENOMIC DNA]</scope>
</reference>
<dbReference type="CDD" id="cd09272">
    <property type="entry name" value="RNase_HI_RT_Ty1"/>
    <property type="match status" value="1"/>
</dbReference>
<dbReference type="EnsemblPlants" id="evm.model.02.1747">
    <property type="protein sequence ID" value="cds.evm.model.02.1747"/>
    <property type="gene ID" value="evm.TU.02.1747"/>
</dbReference>
<dbReference type="Proteomes" id="UP000596661">
    <property type="component" value="Chromosome 2"/>
</dbReference>
<dbReference type="PANTHER" id="PTHR11439:SF500">
    <property type="entry name" value="RNA-DIRECTED DNA POLYMERASE"/>
    <property type="match status" value="1"/>
</dbReference>
<dbReference type="InterPro" id="IPR043502">
    <property type="entry name" value="DNA/RNA_pol_sf"/>
</dbReference>
<dbReference type="EMBL" id="UZAU01000218">
    <property type="status" value="NOT_ANNOTATED_CDS"/>
    <property type="molecule type" value="Genomic_DNA"/>
</dbReference>